<accession>A0ABX0M0G6</accession>
<dbReference type="PROSITE" id="PS52015">
    <property type="entry name" value="TONB_CTD"/>
    <property type="match status" value="1"/>
</dbReference>
<keyword evidence="7" id="KW-1185">Reference proteome</keyword>
<protein>
    <submittedName>
        <fullName evidence="6">TonB family protein</fullName>
    </submittedName>
</protein>
<evidence type="ECO:0000256" key="1">
    <source>
        <dbReference type="ARBA" id="ARBA00004167"/>
    </source>
</evidence>
<dbReference type="InterPro" id="IPR037682">
    <property type="entry name" value="TonB_C"/>
</dbReference>
<evidence type="ECO:0000313" key="7">
    <source>
        <dbReference type="Proteomes" id="UP000819052"/>
    </source>
</evidence>
<keyword evidence="4" id="KW-0472">Membrane</keyword>
<dbReference type="SUPFAM" id="SSF74653">
    <property type="entry name" value="TolA/TonB C-terminal domain"/>
    <property type="match status" value="1"/>
</dbReference>
<evidence type="ECO:0000259" key="5">
    <source>
        <dbReference type="PROSITE" id="PS52015"/>
    </source>
</evidence>
<comment type="caution">
    <text evidence="6">The sequence shown here is derived from an EMBL/GenBank/DDBJ whole genome shotgun (WGS) entry which is preliminary data.</text>
</comment>
<gene>
    <name evidence="6" type="ORF">F1609_09220</name>
</gene>
<feature type="domain" description="TonB C-terminal" evidence="5">
    <location>
        <begin position="63"/>
        <end position="153"/>
    </location>
</feature>
<dbReference type="Gene3D" id="3.30.1150.10">
    <property type="match status" value="1"/>
</dbReference>
<dbReference type="NCBIfam" id="TIGR01352">
    <property type="entry name" value="tonB_Cterm"/>
    <property type="match status" value="1"/>
</dbReference>
<evidence type="ECO:0000256" key="2">
    <source>
        <dbReference type="ARBA" id="ARBA00022692"/>
    </source>
</evidence>
<evidence type="ECO:0000313" key="6">
    <source>
        <dbReference type="EMBL" id="NHZ40332.1"/>
    </source>
</evidence>
<proteinExistence type="predicted"/>
<keyword evidence="2" id="KW-0812">Transmembrane</keyword>
<evidence type="ECO:0000256" key="3">
    <source>
        <dbReference type="ARBA" id="ARBA00022989"/>
    </source>
</evidence>
<keyword evidence="3" id="KW-1133">Transmembrane helix</keyword>
<dbReference type="EMBL" id="VVIW01000004">
    <property type="protein sequence ID" value="NHZ40332.1"/>
    <property type="molecule type" value="Genomic_DNA"/>
</dbReference>
<organism evidence="6 7">
    <name type="scientific">Massilia aquatica</name>
    <dbReference type="NCBI Taxonomy" id="2609000"/>
    <lineage>
        <taxon>Bacteria</taxon>
        <taxon>Pseudomonadati</taxon>
        <taxon>Pseudomonadota</taxon>
        <taxon>Betaproteobacteria</taxon>
        <taxon>Burkholderiales</taxon>
        <taxon>Oxalobacteraceae</taxon>
        <taxon>Telluria group</taxon>
        <taxon>Massilia</taxon>
    </lineage>
</organism>
<dbReference type="Proteomes" id="UP000819052">
    <property type="component" value="Unassembled WGS sequence"/>
</dbReference>
<reference evidence="6 7" key="1">
    <citation type="submission" date="2019-09" db="EMBL/GenBank/DDBJ databases">
        <title>Taxonomy of Antarctic Massilia spp.: description of Massilia rubra sp. nov., Massilia aquatica sp. nov., Massilia mucilaginosa sp. nov., Massilia frigida sp. nov. isolated from streams, lakes and regoliths.</title>
        <authorList>
            <person name="Holochova P."/>
            <person name="Sedlacek I."/>
            <person name="Kralova S."/>
            <person name="Maslanova I."/>
            <person name="Busse H.-J."/>
            <person name="Stankova E."/>
            <person name="Vrbovska V."/>
            <person name="Kovarovic V."/>
            <person name="Bartak M."/>
            <person name="Svec P."/>
            <person name="Pantucek R."/>
        </authorList>
    </citation>
    <scope>NUCLEOTIDE SEQUENCE [LARGE SCALE GENOMIC DNA]</scope>
    <source>
        <strain evidence="6 7">CCM 8693</strain>
    </source>
</reference>
<evidence type="ECO:0000256" key="4">
    <source>
        <dbReference type="ARBA" id="ARBA00023136"/>
    </source>
</evidence>
<dbReference type="InterPro" id="IPR006260">
    <property type="entry name" value="TonB/TolA_C"/>
</dbReference>
<dbReference type="Pfam" id="PF03544">
    <property type="entry name" value="TonB_C"/>
    <property type="match status" value="1"/>
</dbReference>
<sequence>MRVGETPSLSQFPSAGAIRTRMVYISVLASASLSDTARFMRRLLLSACLLLAAPAFARPPHERIAASLVAGSCPTPQWPHTAIRLEEILPTKIAFLIGTDGRVRNATIEHSAGHRLWDEAVIKALSRCRFRAGRIDGKPVPDVIRMQHIWTRD</sequence>
<name>A0ABX0M0G6_9BURK</name>
<comment type="subcellular location">
    <subcellularLocation>
        <location evidence="1">Membrane</location>
        <topology evidence="1">Single-pass membrane protein</topology>
    </subcellularLocation>
</comment>